<feature type="compositionally biased region" description="Pro residues" evidence="4">
    <location>
        <begin position="1803"/>
        <end position="1815"/>
    </location>
</feature>
<feature type="compositionally biased region" description="Basic and acidic residues" evidence="4">
    <location>
        <begin position="2956"/>
        <end position="2973"/>
    </location>
</feature>
<feature type="region of interest" description="Disordered" evidence="4">
    <location>
        <begin position="3868"/>
        <end position="3946"/>
    </location>
</feature>
<feature type="compositionally biased region" description="Low complexity" evidence="4">
    <location>
        <begin position="3823"/>
        <end position="3835"/>
    </location>
</feature>
<feature type="compositionally biased region" description="Gly residues" evidence="4">
    <location>
        <begin position="3246"/>
        <end position="3265"/>
    </location>
</feature>
<feature type="compositionally biased region" description="Polar residues" evidence="4">
    <location>
        <begin position="1086"/>
        <end position="1101"/>
    </location>
</feature>
<feature type="compositionally biased region" description="Basic and acidic residues" evidence="4">
    <location>
        <begin position="2980"/>
        <end position="2992"/>
    </location>
</feature>
<feature type="compositionally biased region" description="Low complexity" evidence="4">
    <location>
        <begin position="1853"/>
        <end position="1869"/>
    </location>
</feature>
<accession>A0A2A9M5V9</accession>
<feature type="compositionally biased region" description="Low complexity" evidence="4">
    <location>
        <begin position="3754"/>
        <end position="3778"/>
    </location>
</feature>
<evidence type="ECO:0000313" key="7">
    <source>
        <dbReference type="Proteomes" id="UP000224006"/>
    </source>
</evidence>
<feature type="compositionally biased region" description="Pro residues" evidence="4">
    <location>
        <begin position="279"/>
        <end position="295"/>
    </location>
</feature>
<feature type="compositionally biased region" description="Polar residues" evidence="4">
    <location>
        <begin position="3164"/>
        <end position="3183"/>
    </location>
</feature>
<dbReference type="Gene3D" id="1.25.40.180">
    <property type="match status" value="1"/>
</dbReference>
<feature type="compositionally biased region" description="Low complexity" evidence="4">
    <location>
        <begin position="1940"/>
        <end position="1953"/>
    </location>
</feature>
<feature type="compositionally biased region" description="Low complexity" evidence="4">
    <location>
        <begin position="1509"/>
        <end position="1520"/>
    </location>
</feature>
<feature type="region of interest" description="Disordered" evidence="4">
    <location>
        <begin position="3800"/>
        <end position="3854"/>
    </location>
</feature>
<feature type="compositionally biased region" description="Basic and acidic residues" evidence="4">
    <location>
        <begin position="3018"/>
        <end position="3036"/>
    </location>
</feature>
<feature type="compositionally biased region" description="Low complexity" evidence="4">
    <location>
        <begin position="72"/>
        <end position="82"/>
    </location>
</feature>
<feature type="compositionally biased region" description="Low complexity" evidence="4">
    <location>
        <begin position="2594"/>
        <end position="2606"/>
    </location>
</feature>
<feature type="region of interest" description="Disordered" evidence="4">
    <location>
        <begin position="2162"/>
        <end position="2193"/>
    </location>
</feature>
<feature type="domain" description="MI" evidence="5">
    <location>
        <begin position="3946"/>
        <end position="4075"/>
    </location>
</feature>
<feature type="compositionally biased region" description="Pro residues" evidence="4">
    <location>
        <begin position="3932"/>
        <end position="3944"/>
    </location>
</feature>
<evidence type="ECO:0000256" key="3">
    <source>
        <dbReference type="ARBA" id="ARBA00022917"/>
    </source>
</evidence>
<feature type="compositionally biased region" description="Gly residues" evidence="4">
    <location>
        <begin position="2513"/>
        <end position="2527"/>
    </location>
</feature>
<dbReference type="STRING" id="94643.A0A2A9M5V9"/>
<feature type="compositionally biased region" description="Basic and acidic residues" evidence="4">
    <location>
        <begin position="1664"/>
        <end position="1680"/>
    </location>
</feature>
<feature type="region of interest" description="Disordered" evidence="4">
    <location>
        <begin position="355"/>
        <end position="505"/>
    </location>
</feature>
<comment type="similarity">
    <text evidence="1">Belongs to the eukaryotic initiation factor 4G family.</text>
</comment>
<evidence type="ECO:0000256" key="2">
    <source>
        <dbReference type="ARBA" id="ARBA00022540"/>
    </source>
</evidence>
<feature type="compositionally biased region" description="Low complexity" evidence="4">
    <location>
        <begin position="1881"/>
        <end position="1898"/>
    </location>
</feature>
<feature type="compositionally biased region" description="Polar residues" evidence="4">
    <location>
        <begin position="3077"/>
        <end position="3096"/>
    </location>
</feature>
<feature type="compositionally biased region" description="Polar residues" evidence="4">
    <location>
        <begin position="2461"/>
        <end position="2471"/>
    </location>
</feature>
<feature type="region of interest" description="Disordered" evidence="4">
    <location>
        <begin position="2594"/>
        <end position="2708"/>
    </location>
</feature>
<feature type="compositionally biased region" description="Low complexity" evidence="4">
    <location>
        <begin position="1053"/>
        <end position="1063"/>
    </location>
</feature>
<feature type="compositionally biased region" description="Polar residues" evidence="4">
    <location>
        <begin position="1220"/>
        <end position="1230"/>
    </location>
</feature>
<dbReference type="GO" id="GO:0003743">
    <property type="term" value="F:translation initiation factor activity"/>
    <property type="evidence" value="ECO:0007669"/>
    <property type="project" value="UniProtKB-KW"/>
</dbReference>
<feature type="compositionally biased region" description="Low complexity" evidence="4">
    <location>
        <begin position="913"/>
        <end position="934"/>
    </location>
</feature>
<feature type="compositionally biased region" description="Polar residues" evidence="4">
    <location>
        <begin position="203"/>
        <end position="213"/>
    </location>
</feature>
<dbReference type="Proteomes" id="UP000224006">
    <property type="component" value="Chromosome IX"/>
</dbReference>
<dbReference type="InterPro" id="IPR003890">
    <property type="entry name" value="MIF4G-like_typ-3"/>
</dbReference>
<feature type="compositionally biased region" description="Basic and acidic residues" evidence="4">
    <location>
        <begin position="11"/>
        <end position="43"/>
    </location>
</feature>
<keyword evidence="7" id="KW-1185">Reference proteome</keyword>
<feature type="compositionally biased region" description="Basic and acidic residues" evidence="4">
    <location>
        <begin position="2440"/>
        <end position="2460"/>
    </location>
</feature>
<feature type="region of interest" description="Disordered" evidence="4">
    <location>
        <begin position="2367"/>
        <end position="2532"/>
    </location>
</feature>
<feature type="compositionally biased region" description="Low complexity" evidence="4">
    <location>
        <begin position="1195"/>
        <end position="1219"/>
    </location>
</feature>
<feature type="region of interest" description="Disordered" evidence="4">
    <location>
        <begin position="2758"/>
        <end position="3183"/>
    </location>
</feature>
<feature type="compositionally biased region" description="Low complexity" evidence="4">
    <location>
        <begin position="1602"/>
        <end position="1611"/>
    </location>
</feature>
<feature type="region of interest" description="Disordered" evidence="4">
    <location>
        <begin position="2238"/>
        <end position="2327"/>
    </location>
</feature>
<feature type="compositionally biased region" description="Low complexity" evidence="4">
    <location>
        <begin position="534"/>
        <end position="554"/>
    </location>
</feature>
<gene>
    <name evidence="6" type="ORF">BESB_011960</name>
</gene>
<feature type="region of interest" description="Disordered" evidence="4">
    <location>
        <begin position="3406"/>
        <end position="3434"/>
    </location>
</feature>
<feature type="region of interest" description="Disordered" evidence="4">
    <location>
        <begin position="748"/>
        <end position="2088"/>
    </location>
</feature>
<dbReference type="InterPro" id="IPR003891">
    <property type="entry name" value="Initiation_fac_eIF4g_MI"/>
</dbReference>
<feature type="compositionally biased region" description="Basic and acidic residues" evidence="4">
    <location>
        <begin position="3050"/>
        <end position="3062"/>
    </location>
</feature>
<feature type="compositionally biased region" description="Basic and acidic residues" evidence="4">
    <location>
        <begin position="870"/>
        <end position="897"/>
    </location>
</feature>
<dbReference type="KEGG" id="bbes:BESB_011960"/>
<feature type="region of interest" description="Disordered" evidence="4">
    <location>
        <begin position="3754"/>
        <end position="3781"/>
    </location>
</feature>
<evidence type="ECO:0000256" key="4">
    <source>
        <dbReference type="SAM" id="MobiDB-lite"/>
    </source>
</evidence>
<feature type="compositionally biased region" description="Basic and acidic residues" evidence="4">
    <location>
        <begin position="2845"/>
        <end position="2882"/>
    </location>
</feature>
<dbReference type="Pfam" id="PF02854">
    <property type="entry name" value="MIF4G"/>
    <property type="match status" value="1"/>
</dbReference>
<feature type="compositionally biased region" description="Gly residues" evidence="4">
    <location>
        <begin position="2477"/>
        <end position="2496"/>
    </location>
</feature>
<feature type="compositionally biased region" description="Polar residues" evidence="4">
    <location>
        <begin position="2938"/>
        <end position="2949"/>
    </location>
</feature>
<keyword evidence="3" id="KW-0648">Protein biosynthesis</keyword>
<feature type="compositionally biased region" description="Polar residues" evidence="4">
    <location>
        <begin position="1588"/>
        <end position="1599"/>
    </location>
</feature>
<dbReference type="GeneID" id="40306258"/>
<feature type="compositionally biased region" description="Gly residues" evidence="4">
    <location>
        <begin position="297"/>
        <end position="309"/>
    </location>
</feature>
<feature type="compositionally biased region" description="Gly residues" evidence="4">
    <location>
        <begin position="3294"/>
        <end position="3324"/>
    </location>
</feature>
<dbReference type="OrthoDB" id="332327at2759"/>
<feature type="compositionally biased region" description="Low complexity" evidence="4">
    <location>
        <begin position="1779"/>
        <end position="1802"/>
    </location>
</feature>
<feature type="compositionally biased region" description="Gly residues" evidence="4">
    <location>
        <begin position="2632"/>
        <end position="2642"/>
    </location>
</feature>
<dbReference type="SUPFAM" id="SSF48371">
    <property type="entry name" value="ARM repeat"/>
    <property type="match status" value="1"/>
</dbReference>
<dbReference type="GO" id="GO:0003729">
    <property type="term" value="F:mRNA binding"/>
    <property type="evidence" value="ECO:0007669"/>
    <property type="project" value="TreeGrafter"/>
</dbReference>
<reference evidence="6 7" key="1">
    <citation type="submission" date="2017-09" db="EMBL/GenBank/DDBJ databases">
        <title>Genome sequencing of Besnoitia besnoiti strain Bb-Ger1.</title>
        <authorList>
            <person name="Schares G."/>
            <person name="Venepally P."/>
            <person name="Lorenzi H.A."/>
        </authorList>
    </citation>
    <scope>NUCLEOTIDE SEQUENCE [LARGE SCALE GENOMIC DNA]</scope>
    <source>
        <strain evidence="6 7">Bb-Ger1</strain>
    </source>
</reference>
<feature type="compositionally biased region" description="Basic and acidic residues" evidence="4">
    <location>
        <begin position="1389"/>
        <end position="1412"/>
    </location>
</feature>
<feature type="compositionally biased region" description="Polar residues" evidence="4">
    <location>
        <begin position="2045"/>
        <end position="2056"/>
    </location>
</feature>
<feature type="compositionally biased region" description="Basic and acidic residues" evidence="4">
    <location>
        <begin position="1432"/>
        <end position="1460"/>
    </location>
</feature>
<feature type="region of interest" description="Disordered" evidence="4">
    <location>
        <begin position="534"/>
        <end position="581"/>
    </location>
</feature>
<dbReference type="SMART" id="SM00543">
    <property type="entry name" value="MIF4G"/>
    <property type="match status" value="1"/>
</dbReference>
<dbReference type="PROSITE" id="PS51366">
    <property type="entry name" value="MI"/>
    <property type="match status" value="1"/>
</dbReference>
<dbReference type="RefSeq" id="XP_029216593.1">
    <property type="nucleotide sequence ID" value="XM_029359926.1"/>
</dbReference>
<feature type="region of interest" description="Disordered" evidence="4">
    <location>
        <begin position="1"/>
        <end position="243"/>
    </location>
</feature>
<feature type="compositionally biased region" description="Polar residues" evidence="4">
    <location>
        <begin position="1368"/>
        <end position="1380"/>
    </location>
</feature>
<feature type="compositionally biased region" description="Low complexity" evidence="4">
    <location>
        <begin position="3154"/>
        <end position="3163"/>
    </location>
</feature>
<feature type="compositionally biased region" description="Pro residues" evidence="4">
    <location>
        <begin position="1521"/>
        <end position="1530"/>
    </location>
</feature>
<evidence type="ECO:0000259" key="5">
    <source>
        <dbReference type="PROSITE" id="PS51366"/>
    </source>
</evidence>
<dbReference type="PANTHER" id="PTHR23253:SF9">
    <property type="entry name" value="EUKARYOTIC TRANSLATION INITIATION FACTOR 4 GAMMA 2"/>
    <property type="match status" value="1"/>
</dbReference>
<feature type="compositionally biased region" description="Basic and acidic residues" evidence="4">
    <location>
        <begin position="2792"/>
        <end position="2817"/>
    </location>
</feature>
<feature type="region of interest" description="Disordered" evidence="4">
    <location>
        <begin position="279"/>
        <end position="338"/>
    </location>
</feature>
<feature type="region of interest" description="Disordered" evidence="4">
    <location>
        <begin position="3294"/>
        <end position="3354"/>
    </location>
</feature>
<feature type="compositionally biased region" description="Polar residues" evidence="4">
    <location>
        <begin position="996"/>
        <end position="1009"/>
    </location>
</feature>
<feature type="compositionally biased region" description="Pro residues" evidence="4">
    <location>
        <begin position="2497"/>
        <end position="2511"/>
    </location>
</feature>
<dbReference type="VEuPathDB" id="ToxoDB:BESB_011960"/>
<feature type="compositionally biased region" description="Basic and acidic residues" evidence="4">
    <location>
        <begin position="83"/>
        <end position="98"/>
    </location>
</feature>
<dbReference type="PANTHER" id="PTHR23253">
    <property type="entry name" value="EUKARYOTIC TRANSLATION INITIATION FACTOR 4 GAMMA"/>
    <property type="match status" value="1"/>
</dbReference>
<feature type="compositionally biased region" description="Pro residues" evidence="4">
    <location>
        <begin position="2112"/>
        <end position="2124"/>
    </location>
</feature>
<feature type="compositionally biased region" description="Pro residues" evidence="4">
    <location>
        <begin position="2306"/>
        <end position="2318"/>
    </location>
</feature>
<evidence type="ECO:0000256" key="1">
    <source>
        <dbReference type="ARBA" id="ARBA00005775"/>
    </source>
</evidence>
<feature type="region of interest" description="Disordered" evidence="4">
    <location>
        <begin position="652"/>
        <end position="734"/>
    </location>
</feature>
<dbReference type="GO" id="GO:0016281">
    <property type="term" value="C:eukaryotic translation initiation factor 4F complex"/>
    <property type="evidence" value="ECO:0007669"/>
    <property type="project" value="TreeGrafter"/>
</dbReference>
<feature type="compositionally biased region" description="Basic and acidic residues" evidence="4">
    <location>
        <begin position="776"/>
        <end position="801"/>
    </location>
</feature>
<name>A0A2A9M5V9_BESBE</name>
<comment type="caution">
    <text evidence="6">The sequence shown here is derived from an EMBL/GenBank/DDBJ whole genome shotgun (WGS) entry which is preliminary data.</text>
</comment>
<evidence type="ECO:0000313" key="6">
    <source>
        <dbReference type="EMBL" id="PFH32584.1"/>
    </source>
</evidence>
<feature type="compositionally biased region" description="Pro residues" evidence="4">
    <location>
        <begin position="566"/>
        <end position="576"/>
    </location>
</feature>
<feature type="region of interest" description="Disordered" evidence="4">
    <location>
        <begin position="2105"/>
        <end position="2139"/>
    </location>
</feature>
<feature type="compositionally biased region" description="Polar residues" evidence="4">
    <location>
        <begin position="2284"/>
        <end position="2295"/>
    </location>
</feature>
<dbReference type="EMBL" id="NWUJ01000010">
    <property type="protein sequence ID" value="PFH32584.1"/>
    <property type="molecule type" value="Genomic_DNA"/>
</dbReference>
<feature type="compositionally biased region" description="Gly residues" evidence="4">
    <location>
        <begin position="361"/>
        <end position="397"/>
    </location>
</feature>
<protein>
    <submittedName>
        <fullName evidence="6">MIF4G domain-containing protein</fullName>
    </submittedName>
</protein>
<feature type="region of interest" description="Disordered" evidence="4">
    <location>
        <begin position="3220"/>
        <end position="3272"/>
    </location>
</feature>
<feature type="compositionally biased region" description="Basic and acidic residues" evidence="4">
    <location>
        <begin position="227"/>
        <end position="243"/>
    </location>
</feature>
<keyword evidence="2" id="KW-0396">Initiation factor</keyword>
<feature type="compositionally biased region" description="Polar residues" evidence="4">
    <location>
        <begin position="2239"/>
        <end position="2248"/>
    </location>
</feature>
<feature type="compositionally biased region" description="Polar residues" evidence="4">
    <location>
        <begin position="1910"/>
        <end position="1921"/>
    </location>
</feature>
<organism evidence="6 7">
    <name type="scientific">Besnoitia besnoiti</name>
    <name type="common">Apicomplexan protozoan</name>
    <dbReference type="NCBI Taxonomy" id="94643"/>
    <lineage>
        <taxon>Eukaryota</taxon>
        <taxon>Sar</taxon>
        <taxon>Alveolata</taxon>
        <taxon>Apicomplexa</taxon>
        <taxon>Conoidasida</taxon>
        <taxon>Coccidia</taxon>
        <taxon>Eucoccidiorida</taxon>
        <taxon>Eimeriorina</taxon>
        <taxon>Sarcocystidae</taxon>
        <taxon>Besnoitia</taxon>
    </lineage>
</organism>
<dbReference type="InterPro" id="IPR016024">
    <property type="entry name" value="ARM-type_fold"/>
</dbReference>
<proteinExistence type="inferred from homology"/>
<feature type="compositionally biased region" description="Low complexity" evidence="4">
    <location>
        <begin position="2369"/>
        <end position="2378"/>
    </location>
</feature>
<feature type="compositionally biased region" description="Gly residues" evidence="4">
    <location>
        <begin position="3896"/>
        <end position="3920"/>
    </location>
</feature>
<feature type="compositionally biased region" description="Polar residues" evidence="4">
    <location>
        <begin position="2065"/>
        <end position="2080"/>
    </location>
</feature>
<feature type="compositionally biased region" description="Polar residues" evidence="4">
    <location>
        <begin position="163"/>
        <end position="193"/>
    </location>
</feature>
<sequence>MSFFAVNGGAEGRRAQVGDRRGEMVRGGGERSKVPSSAYEREGRGRRRNPQNSSAHEERVSGGRGSGAHPFSSQGGSNVSVSSREDSRYLGREEDGRRPSLSSLTSIPPPHTSNRGRGGGGPGRGPHRSHHHFAAACTQVHPPASHAENQPGCLPPPLIASSFPPSASFDRSTSAARSEGQQPSQVHPTSAQASRLPPPGTNGVPNSSFTQHATGLPASSHPPLNGPDDRAGDTRAPHDDEARSGGVSLLLTAAAQPPLPGGSFGFHPGPLPTPLYGPPLPCPPPPGSAGCPRPPTMGGGGEGSRGGPNSGRERLADNSMIPQHSNRPHPPHHGLNAGGPFGGRGEADGNRVFGGSAAAMGPGGGMQSRGLGGGAGPGGRGGNFEDGLMGGGGGPPLRGGPPEDRRMGRQEGLFASERGVTEGNHAEGGPMPASQGRKMRGPPMNSQGEGGGRGPLGTDSPAPHSNFEHPRGGGPPSLPGDAQLMGPPLHPSFHLPGSGRGDGPVRVLGGGPNAAPFMLGHHPHPGGMLVMPPGAAAAPLQGPPQQLGGPSAGLHAGGAPGAAPGAGPPPLGPGPPTAAGGDPMLGCGPNVPMQSHMMMPQGGPPPPGGPMPSPGLGVHPGGLGMAGPQPPVVGVPGPVVCGVGPLGGPAGAGGGMGPGLGMPHQQGPPPPGAPGVGNQGLRGPPANPPGPLLGVGMGRPLVGVGPHVVVGGPGTMPPSSTGVVNPPPPRRRNVLDIRDPRTGKLVIGGSLLEGGGGFLGADKKDPNAEGGANTKPEGDASKPQTEEARENAAKVEGERRGWRVQARQGEGDKPAGTCCAAKDTPALNTSGGEGSAGDVPARSAGDAASSQPAASNKKGGDAAPSLSPRMEGDSRPHGGEKRDAKEKKHREEEKGKTSAESAEQAGVVRGAERTASVAARAAAEAAHDAAAAGRRQGKEERLHAGAGGGSGHPEEGTKGGHGRSPSGDSGKDDGSKTGFSNKKDRKKNHTAGASPVGSSAQAPHSSPPTSRGRGAASSTPKAGGDGAGDRASAVPASNAEDFSSSPNGVRKQPAPASAPGPAGVTVGSVVLAPAPKRTLGHEKSEQFTASASVPPETSASVCNDERQETSGGSYGGGETPREGPGASHHPKGRGGRRGSFTFFTLHEDENCGANRHPAQTKRGVSNVPPRPPGGLPSSRHGSGAPHPRGPQASFVSAESDLVSGSSSSAPPSQAVTQPSDASVSAGQAMSSHFEGIPGNSPLHSGNGGLSPVFGSPAGRYGGAKGLGEERGGMKKGSPSSSRDGRAGKEPTATLHATNPQKGPNGKADRGSATPGSAQYSHGRTAASPAGSAADGERCRGGSSPTGPFPKGGKGFSASLVPPAATGPLTHSLSPTASSGEKNCPASSRDASDEAGNFRHSREALADRGDRNTNVRQVSQKNGGEGRQTRGSYTEKGDQQVKGGGDRGNNRSGNARERGNERGGNAVLPGTAGTGSPQKNATGRGWRPAGRGYGRDTSPSSSSSLGEVHTPPSNATPTNNSPLPPAPPATAPGPRGVWGPNGRAAGGALMRPHGHGGRGAGVGTPAAQLAKTTQPEKPVYPGPHVPASPSGSNTQESNPKTPAGVVGETGATGNEGGFTGNEGRDEGGAAGGSNPRPPPPPHGASSRGCVPGEADGEEGALTRGSGREEAREGPARERGKDNLGPAGGLGRNASRQRGNTPPHHHYKNNGAGSQGPAHAAGGRGGQDGGRGRGDRQLPGGPGKMGGNNSANAGDRNMPFPSSHEGKMPALSSPSLGARGGPPSLVPGVPGVPCPGERGEGLPPVCSPHPPSGPLPPHLVSNYEGQPGFLPRPHLHPQSSSPASGRDVVGGSAFGAGPPATAGQTAPLIPTGEGGSSPPPFPSASSSFTPYNTCAPSAHHPLPHPPPAGVATPSSCGPQQDPQSPLPFNASFPPAYPPAGSAPPQALGGPPLAEGSHPGMRMYPHPHQGRFPQQTGTEGGVEGSDAEVTGGGNNEFAAGDGCSGAQKTGSARGACGNPAEGSAGGGANSSQGFAGRGGGDAGQYSSTFNPSGSSNYPGTGSAPAGNSGASNMGPTPSGDLSESVSSVPAPSASAPYYFYPPAAGGSLPLEGSPPGEPVPLGMPPPHAHLSGGPQLPYMGPQPNPQPINCSAVNDNGNGANYAGAERDCNQGPTGEIRGGRGDRSFPRNRGQLGPNVVKNAETGAVMVGGDGSAHPLCHSHPQNEYPVARSGARMPFGYPSAGTSNSNNGGAETVAGGGDSQSGAGMYGQTAAMGVQHSAGPPSDFALSSANTGNVNLPPNHAALHPHFPYPPSSAPPFPPRAMTGGAGGVPLQGAAPVLAPGPHNAVGQSSLASPVSMAAQGFGLGGAAPPGGALQPQAPVGLSPHLGGEVPHGAYPGRSGPAPGQGPPPPQQGGRGGLAAHQRKFQGTQGGAQQAAFSPAGDRRRGSRRIENQPLKRREGDNSFSRPSSSNERAGAAAAGGGPSHGGFMGRNQGGQGLPPPSSVFTPSPAPPLCGGGPMETGPVGGDMYGQQGMNAVGGPNSFLQGGLPGCPQTPLYSSASPFIPISFGGPLSAPGLPGTPGGSMMLLAGASPAMGGAGAGSASPTGVGAGPGAQMAPHRGLIPGADPMYHSVGGGPQHGVGGPAVAQNPLVPQMPCESLDSSAVSHAGSPQRRLRKKVANVSLADARKRRGSISSWTESSRVESEADPTEALLPATAAAPMAPGGVSLPHFGGNNAMLKAPLLGSACPPGAPVVPDECASGQAVAPPPGDSCPLTPQPMDTAPPLLSTPGEAPKEMRREDDRTARPCDRRESPRAASRDQGSSLLGSPDSAVPTAAPYSVETPSAEEKLEDSRKKDEPTEKREEDAGSAVGERDAEVAESADRAGGVPAVPSPRAGESPVEGTPTGLEETEQSEALSVAKPNGSGGVSFPSPRLPASPSCSYGEQTLKASENVPRAPDEDRRESAEEQCKGELSEEPEEGEKIGEQPAEERIGNACLEPLQPQPPTEGHGGAPLGEQSDSKGSEEDRTTDVLRVPEEPTSPTRVSLPEVEESKAEEEEKKALELPLVPAEEGAAAQHPSQVANTSEDGESPLSSQQEPKEMGESPDAASQPPSPPTEDTPTARPPFFERARGSSAGLVGAPPAVFSPSMAQRESSSSRGPRSGTEVSPSLAQPPKSSSPSTASLAPRIYDKRLLVGFFLSLHGSFSPPEVLGRIRCVDPSEAQGGGSKRAAASSSKDWPFSKNHKQGGGAGGAGKSKMGGGGNAGAGERVPNAVGGGNAHLLASSGNASLFGKGGQQAGKGALAGRGGARGAAGGDWPQAGGGDNFDRGPGAGVLERSGSISSQSGGWRDASGASKWREENAALSRQNSLQSGSIFGAGGGAFGGGGNRSGHNHGGAMGADSFSRLGGFFSSSRPPPSGGNMQHGSSPAGLSRGPEFLLKKQTLDRPQRVRRAINSLLNKISIDKFAVVTEKIAIEGESLENAEELQMLADLVYAKAVTEPEYSEMYADLCQVLKWRSLEFEKADEEKNLNFNRAFVNRCQEEFEALQGKSALEVTEEERAQCHSEDDVQKLLKKKKNRVLGNMRFIGELYLRKCIAPSVLKAVVTSLVFGDSGDPNVYPDEHFIECLTELLTTIGFTLEKQPHTQQMLLEFMGKLQDLQQKANYSKRIVYKIQDLLDLKSRSWTKKVFKEKAKSVAQIREDAIRDELMGGSIHAVQQGTFTVVGMRHQQHYGFYLHEQRTIFEKKKAAKKAAEASASSSSSSSSSAAPASATGSSHSLTSAASDPAVLYGSTPSSSDTLMATPLAGKPGPPSPYNLRSQGLAGSSSSFGAASAAPPLMSTQAGPSGSGALGPNPGGPFVGAGACLPSPHNKGGNGGTNAPPLLGGAPSAFHPRFGPGGGPGAPGKGIVGPRGTPAGSGPGLMNTPGSGPEPAEPTTPPEPCEPPELKKDVEMLCFEFVREGKPFADFWQEWKALKMPSSAGREQFHALCAKAADDSHPERSARYADLLGHILCEQVRMSASLRQFIDVINVNFLPQLEDLALDNPRALSLFAGILATTITSPNFTKRQEGCMPFLEIPAAEDVAWDFLRAVYDEVKKLVSGENEMKLAFVKSLAENSMRRKFPQQPDMVVEKLASLE</sequence>